<evidence type="ECO:0000256" key="1">
    <source>
        <dbReference type="ARBA" id="ARBA00009437"/>
    </source>
</evidence>
<evidence type="ECO:0000256" key="3">
    <source>
        <dbReference type="ARBA" id="ARBA00023125"/>
    </source>
</evidence>
<dbReference type="Gene3D" id="1.10.10.10">
    <property type="entry name" value="Winged helix-like DNA-binding domain superfamily/Winged helix DNA-binding domain"/>
    <property type="match status" value="1"/>
</dbReference>
<protein>
    <submittedName>
        <fullName evidence="6">DNA-binding transcriptional LysR family regulator</fullName>
    </submittedName>
</protein>
<evidence type="ECO:0000256" key="4">
    <source>
        <dbReference type="ARBA" id="ARBA00023163"/>
    </source>
</evidence>
<keyword evidence="4" id="KW-0804">Transcription</keyword>
<dbReference type="InterPro" id="IPR036390">
    <property type="entry name" value="WH_DNA-bd_sf"/>
</dbReference>
<dbReference type="GO" id="GO:0032993">
    <property type="term" value="C:protein-DNA complex"/>
    <property type="evidence" value="ECO:0007669"/>
    <property type="project" value="TreeGrafter"/>
</dbReference>
<dbReference type="GO" id="GO:0003677">
    <property type="term" value="F:DNA binding"/>
    <property type="evidence" value="ECO:0007669"/>
    <property type="project" value="UniProtKB-KW"/>
</dbReference>
<dbReference type="Pfam" id="PF03466">
    <property type="entry name" value="LysR_substrate"/>
    <property type="match status" value="1"/>
</dbReference>
<comment type="caution">
    <text evidence="6">The sequence shown here is derived from an EMBL/GenBank/DDBJ whole genome shotgun (WGS) entry which is preliminary data.</text>
</comment>
<dbReference type="InterPro" id="IPR005119">
    <property type="entry name" value="LysR_subst-bd"/>
</dbReference>
<evidence type="ECO:0000259" key="5">
    <source>
        <dbReference type="PROSITE" id="PS50931"/>
    </source>
</evidence>
<dbReference type="Pfam" id="PF00126">
    <property type="entry name" value="HTH_1"/>
    <property type="match status" value="1"/>
</dbReference>
<sequence>MNPGDGIDLRLLRYFLTVAEELHFTRAAARLYISQPALSNQIQRLERELGTALFARTTRGVNLTSAGAAFLPYAQQTVTALLTGIAAANADTVVRVDVLDAELRTPRVVLSFLRTAHPDLRVLVTAQGSASQRRRILAADLDAGFCGLGAVADDALAGEVIHREPVDVVLPATHPLAGAEQVGLAALAEDVFYLPHDAVAPEWNDFVRAACRDAGFQPRRHPTATDGAATALDLVREGACVTLGLRSTPHPEGTVRRPLAGAGLAYPWALMWHRQHGDRPAITLVRDAARAAATAHGWATR</sequence>
<dbReference type="InterPro" id="IPR036388">
    <property type="entry name" value="WH-like_DNA-bd_sf"/>
</dbReference>
<accession>A0A841C5I8</accession>
<dbReference type="PANTHER" id="PTHR30346">
    <property type="entry name" value="TRANSCRIPTIONAL DUAL REGULATOR HCAR-RELATED"/>
    <property type="match status" value="1"/>
</dbReference>
<dbReference type="InterPro" id="IPR000847">
    <property type="entry name" value="LysR_HTH_N"/>
</dbReference>
<dbReference type="Proteomes" id="UP000587527">
    <property type="component" value="Unassembled WGS sequence"/>
</dbReference>
<name>A0A841C5I8_9ACTN</name>
<dbReference type="FunFam" id="1.10.10.10:FF:000001">
    <property type="entry name" value="LysR family transcriptional regulator"/>
    <property type="match status" value="1"/>
</dbReference>
<dbReference type="Gene3D" id="3.40.190.10">
    <property type="entry name" value="Periplasmic binding protein-like II"/>
    <property type="match status" value="2"/>
</dbReference>
<dbReference type="CDD" id="cd08414">
    <property type="entry name" value="PBP2_LTTR_aromatics_like"/>
    <property type="match status" value="1"/>
</dbReference>
<dbReference type="SUPFAM" id="SSF46785">
    <property type="entry name" value="Winged helix' DNA-binding domain"/>
    <property type="match status" value="1"/>
</dbReference>
<keyword evidence="3 6" id="KW-0238">DNA-binding</keyword>
<organism evidence="6 7">
    <name type="scientific">Allocatelliglobosispora scoriae</name>
    <dbReference type="NCBI Taxonomy" id="643052"/>
    <lineage>
        <taxon>Bacteria</taxon>
        <taxon>Bacillati</taxon>
        <taxon>Actinomycetota</taxon>
        <taxon>Actinomycetes</taxon>
        <taxon>Micromonosporales</taxon>
        <taxon>Micromonosporaceae</taxon>
        <taxon>Allocatelliglobosispora</taxon>
    </lineage>
</organism>
<dbReference type="GO" id="GO:0003700">
    <property type="term" value="F:DNA-binding transcription factor activity"/>
    <property type="evidence" value="ECO:0007669"/>
    <property type="project" value="InterPro"/>
</dbReference>
<reference evidence="6 7" key="1">
    <citation type="submission" date="2020-08" db="EMBL/GenBank/DDBJ databases">
        <title>Sequencing the genomes of 1000 actinobacteria strains.</title>
        <authorList>
            <person name="Klenk H.-P."/>
        </authorList>
    </citation>
    <scope>NUCLEOTIDE SEQUENCE [LARGE SCALE GENOMIC DNA]</scope>
    <source>
        <strain evidence="6 7">DSM 45362</strain>
    </source>
</reference>
<keyword evidence="7" id="KW-1185">Reference proteome</keyword>
<keyword evidence="2" id="KW-0805">Transcription regulation</keyword>
<dbReference type="RefSeq" id="WP_184846492.1">
    <property type="nucleotide sequence ID" value="NZ_JACHMN010000003.1"/>
</dbReference>
<dbReference type="SUPFAM" id="SSF53850">
    <property type="entry name" value="Periplasmic binding protein-like II"/>
    <property type="match status" value="1"/>
</dbReference>
<evidence type="ECO:0000313" key="7">
    <source>
        <dbReference type="Proteomes" id="UP000587527"/>
    </source>
</evidence>
<comment type="similarity">
    <text evidence="1">Belongs to the LysR transcriptional regulatory family.</text>
</comment>
<dbReference type="AlphaFoldDB" id="A0A841C5I8"/>
<evidence type="ECO:0000256" key="2">
    <source>
        <dbReference type="ARBA" id="ARBA00023015"/>
    </source>
</evidence>
<feature type="domain" description="HTH lysR-type" evidence="5">
    <location>
        <begin position="7"/>
        <end position="64"/>
    </location>
</feature>
<dbReference type="PRINTS" id="PR00039">
    <property type="entry name" value="HTHLYSR"/>
</dbReference>
<proteinExistence type="inferred from homology"/>
<dbReference type="EMBL" id="JACHMN010000003">
    <property type="protein sequence ID" value="MBB5874393.1"/>
    <property type="molecule type" value="Genomic_DNA"/>
</dbReference>
<dbReference type="PROSITE" id="PS50931">
    <property type="entry name" value="HTH_LYSR"/>
    <property type="match status" value="1"/>
</dbReference>
<evidence type="ECO:0000313" key="6">
    <source>
        <dbReference type="EMBL" id="MBB5874393.1"/>
    </source>
</evidence>
<dbReference type="PANTHER" id="PTHR30346:SF0">
    <property type="entry name" value="HCA OPERON TRANSCRIPTIONAL ACTIVATOR HCAR"/>
    <property type="match status" value="1"/>
</dbReference>
<gene>
    <name evidence="6" type="ORF">F4553_007827</name>
</gene>